<evidence type="ECO:0000256" key="3">
    <source>
        <dbReference type="ARBA" id="ARBA00022019"/>
    </source>
</evidence>
<evidence type="ECO:0000256" key="4">
    <source>
        <dbReference type="ARBA" id="ARBA00022618"/>
    </source>
</evidence>
<evidence type="ECO:0000256" key="5">
    <source>
        <dbReference type="ARBA" id="ARBA00022776"/>
    </source>
</evidence>
<feature type="coiled-coil region" evidence="8">
    <location>
        <begin position="410"/>
        <end position="491"/>
    </location>
</feature>
<organism evidence="10 11">
    <name type="scientific">Kockovaella imperatae</name>
    <dbReference type="NCBI Taxonomy" id="4999"/>
    <lineage>
        <taxon>Eukaryota</taxon>
        <taxon>Fungi</taxon>
        <taxon>Dikarya</taxon>
        <taxon>Basidiomycota</taxon>
        <taxon>Agaricomycotina</taxon>
        <taxon>Tremellomycetes</taxon>
        <taxon>Tremellales</taxon>
        <taxon>Cuniculitremaceae</taxon>
        <taxon>Kockovaella</taxon>
    </lineage>
</organism>
<proteinExistence type="inferred from homology"/>
<dbReference type="Gene3D" id="6.10.250.90">
    <property type="match status" value="1"/>
</dbReference>
<dbReference type="Pfam" id="PF05557">
    <property type="entry name" value="MAD"/>
    <property type="match status" value="1"/>
</dbReference>
<feature type="region of interest" description="Disordered" evidence="9">
    <location>
        <begin position="1"/>
        <end position="57"/>
    </location>
</feature>
<reference evidence="10 11" key="1">
    <citation type="submission" date="2017-03" db="EMBL/GenBank/DDBJ databases">
        <title>Widespread Adenine N6-methylation of Active Genes in Fungi.</title>
        <authorList>
            <consortium name="DOE Joint Genome Institute"/>
            <person name="Mondo S.J."/>
            <person name="Dannebaum R.O."/>
            <person name="Kuo R.C."/>
            <person name="Louie K.B."/>
            <person name="Bewick A.J."/>
            <person name="Labutti K."/>
            <person name="Haridas S."/>
            <person name="Kuo A."/>
            <person name="Salamov A."/>
            <person name="Ahrendt S.R."/>
            <person name="Lau R."/>
            <person name="Bowen B.P."/>
            <person name="Lipzen A."/>
            <person name="Sullivan W."/>
            <person name="Andreopoulos W.B."/>
            <person name="Clum A."/>
            <person name="Lindquist E."/>
            <person name="Daum C."/>
            <person name="Northen T.R."/>
            <person name="Ramamoorthy G."/>
            <person name="Schmitz R.J."/>
            <person name="Gryganskyi A."/>
            <person name="Culley D."/>
            <person name="Magnuson J."/>
            <person name="James T.Y."/>
            <person name="O'Malley M.A."/>
            <person name="Stajich J.E."/>
            <person name="Spatafora J.W."/>
            <person name="Visel A."/>
            <person name="Grigoriev I.V."/>
        </authorList>
    </citation>
    <scope>NUCLEOTIDE SEQUENCE [LARGE SCALE GENOMIC DNA]</scope>
    <source>
        <strain evidence="10 11">NRRL Y-17943</strain>
    </source>
</reference>
<dbReference type="AlphaFoldDB" id="A0A1Y1U7M3"/>
<dbReference type="InterPro" id="IPR008672">
    <property type="entry name" value="Mad1"/>
</dbReference>
<keyword evidence="5" id="KW-0498">Mitosis</keyword>
<dbReference type="GeneID" id="33555647"/>
<evidence type="ECO:0000313" key="10">
    <source>
        <dbReference type="EMBL" id="ORX34031.1"/>
    </source>
</evidence>
<comment type="subcellular location">
    <subcellularLocation>
        <location evidence="1">Nucleus</location>
    </subcellularLocation>
</comment>
<evidence type="ECO:0000256" key="9">
    <source>
        <dbReference type="SAM" id="MobiDB-lite"/>
    </source>
</evidence>
<gene>
    <name evidence="10" type="ORF">BD324DRAFT_595019</name>
</gene>
<dbReference type="GO" id="GO:0007094">
    <property type="term" value="P:mitotic spindle assembly checkpoint signaling"/>
    <property type="evidence" value="ECO:0007669"/>
    <property type="project" value="InterPro"/>
</dbReference>
<dbReference type="STRING" id="4999.A0A1Y1U7M3"/>
<keyword evidence="4" id="KW-0132">Cell division</keyword>
<feature type="coiled-coil region" evidence="8">
    <location>
        <begin position="342"/>
        <end position="369"/>
    </location>
</feature>
<feature type="compositionally biased region" description="Basic and acidic residues" evidence="9">
    <location>
        <begin position="205"/>
        <end position="214"/>
    </location>
</feature>
<evidence type="ECO:0000256" key="7">
    <source>
        <dbReference type="ARBA" id="ARBA00023306"/>
    </source>
</evidence>
<protein>
    <recommendedName>
        <fullName evidence="3">Spindle assembly checkpoint component MAD1</fullName>
    </recommendedName>
</protein>
<evidence type="ECO:0000256" key="6">
    <source>
        <dbReference type="ARBA" id="ARBA00023242"/>
    </source>
</evidence>
<accession>A0A1Y1U7M3</accession>
<dbReference type="PANTHER" id="PTHR23168:SF0">
    <property type="entry name" value="MITOTIC SPINDLE ASSEMBLY CHECKPOINT PROTEIN MAD1"/>
    <property type="match status" value="1"/>
</dbReference>
<dbReference type="EMBL" id="NBSH01000016">
    <property type="protein sequence ID" value="ORX34031.1"/>
    <property type="molecule type" value="Genomic_DNA"/>
</dbReference>
<comment type="caution">
    <text evidence="10">The sequence shown here is derived from an EMBL/GenBank/DDBJ whole genome shotgun (WGS) entry which is preliminary data.</text>
</comment>
<dbReference type="RefSeq" id="XP_021868319.1">
    <property type="nucleotide sequence ID" value="XM_022013839.1"/>
</dbReference>
<keyword evidence="6" id="KW-0539">Nucleus</keyword>
<dbReference type="SUPFAM" id="SSF75704">
    <property type="entry name" value="Mitotic arrest deficient-like 1, Mad1"/>
    <property type="match status" value="1"/>
</dbReference>
<keyword evidence="7" id="KW-0131">Cell cycle</keyword>
<name>A0A1Y1U7M3_9TREE</name>
<comment type="similarity">
    <text evidence="2">Belongs to the MAD1 family.</text>
</comment>
<dbReference type="GO" id="GO:0072686">
    <property type="term" value="C:mitotic spindle"/>
    <property type="evidence" value="ECO:0007669"/>
    <property type="project" value="TreeGrafter"/>
</dbReference>
<evidence type="ECO:0000256" key="1">
    <source>
        <dbReference type="ARBA" id="ARBA00004123"/>
    </source>
</evidence>
<dbReference type="GO" id="GO:0051301">
    <property type="term" value="P:cell division"/>
    <property type="evidence" value="ECO:0007669"/>
    <property type="project" value="UniProtKB-KW"/>
</dbReference>
<sequence length="687" mass="77192">MHSRRISGTSVFSPSPSISTPLASSALGKRPASEAGVTDTAGPSRRPGPRLSTSVTSLQRSLLEARTKIIEYEQQMEEQRIENERLKSERMILLDGETNERETGEQREKEWGEERSRLGVQIKDLRLQNLKLSDSLEKLQSEHSKLNVKFSSLSLSSESRIGLLESHLQEAEEEKERLKTFQRRAQGLSIQLEEEKRRAAAGRGQLEEVRENEQDKELREALRKQGQTLSSLRKENDSFKAEVQEARQRRKELDATERAHKDTEMALKEEIHSLRDQLGKAHRDMDSLTINFTSASASPSADATTLQQRLQALTTLHKEASASLAEKDAEIRSLHNRLGSLSGSSQAALAELTKRNSELEREYRWAKEGRVVAERNEALAKKEVEALRLAEDGPVMPGGVSSSGDQSQKIRQLEELLKTYKTELDGMSRDSRDVEARLTQGAGLVKQTDLEESQARAERLEDELSSLQTVIAELTSANTTLDAEVNDLMRRVASGEYNPDSERCLELRNNPAAKIHAIRKAQLDALTRENEALLERLSSSSSSSNGETTVPQESYERLKREKEELEQSHAKRLLRLKEIFGNKSKEFLEAVYSLLGWRIKFDESGADIRLTSMYAPKGKMGLTLKFASQEGHFGTMQMTGAMAKGLEDTRHFWIVERQSVPGFLAQITTEMFEKTTIGRAAGYVGLE</sequence>
<evidence type="ECO:0000256" key="2">
    <source>
        <dbReference type="ARBA" id="ARBA00008029"/>
    </source>
</evidence>
<keyword evidence="8" id="KW-0175">Coiled coil</keyword>
<feature type="region of interest" description="Disordered" evidence="9">
    <location>
        <begin position="535"/>
        <end position="562"/>
    </location>
</feature>
<feature type="region of interest" description="Disordered" evidence="9">
    <location>
        <begin position="194"/>
        <end position="214"/>
    </location>
</feature>
<keyword evidence="11" id="KW-1185">Reference proteome</keyword>
<dbReference type="PANTHER" id="PTHR23168">
    <property type="entry name" value="MITOTIC SPINDLE ASSEMBLY CHECKPOINT PROTEIN MAD1 MITOTIC ARREST DEFICIENT-LIKE PROTEIN 1"/>
    <property type="match status" value="1"/>
</dbReference>
<dbReference type="GO" id="GO:0051315">
    <property type="term" value="P:attachment of mitotic spindle microtubules to kinetochore"/>
    <property type="evidence" value="ECO:0007669"/>
    <property type="project" value="TreeGrafter"/>
</dbReference>
<feature type="compositionally biased region" description="Polar residues" evidence="9">
    <location>
        <begin position="1"/>
        <end position="23"/>
    </location>
</feature>
<dbReference type="OrthoDB" id="331602at2759"/>
<evidence type="ECO:0000313" key="11">
    <source>
        <dbReference type="Proteomes" id="UP000193218"/>
    </source>
</evidence>
<dbReference type="Proteomes" id="UP000193218">
    <property type="component" value="Unassembled WGS sequence"/>
</dbReference>
<dbReference type="InParanoid" id="A0A1Y1U7M3"/>
<dbReference type="GO" id="GO:0000776">
    <property type="term" value="C:kinetochore"/>
    <property type="evidence" value="ECO:0007669"/>
    <property type="project" value="TreeGrafter"/>
</dbReference>
<evidence type="ECO:0000256" key="8">
    <source>
        <dbReference type="SAM" id="Coils"/>
    </source>
</evidence>
<dbReference type="GO" id="GO:0005635">
    <property type="term" value="C:nuclear envelope"/>
    <property type="evidence" value="ECO:0007669"/>
    <property type="project" value="TreeGrafter"/>
</dbReference>
<dbReference type="Gene3D" id="3.30.457.60">
    <property type="match status" value="1"/>
</dbReference>